<feature type="chain" id="PRO_5046025061" description="Gram-positive cocci surface proteins LPxTG domain-containing protein" evidence="3">
    <location>
        <begin position="31"/>
        <end position="297"/>
    </location>
</feature>
<evidence type="ECO:0008006" key="6">
    <source>
        <dbReference type="Google" id="ProtNLM"/>
    </source>
</evidence>
<feature type="signal peptide" evidence="3">
    <location>
        <begin position="1"/>
        <end position="30"/>
    </location>
</feature>
<dbReference type="RefSeq" id="WP_345611077.1">
    <property type="nucleotide sequence ID" value="NZ_BAABJV010000002.1"/>
</dbReference>
<reference evidence="5" key="1">
    <citation type="journal article" date="2019" name="Int. J. Syst. Evol. Microbiol.">
        <title>The Global Catalogue of Microorganisms (GCM) 10K type strain sequencing project: providing services to taxonomists for standard genome sequencing and annotation.</title>
        <authorList>
            <consortium name="The Broad Institute Genomics Platform"/>
            <consortium name="The Broad Institute Genome Sequencing Center for Infectious Disease"/>
            <person name="Wu L."/>
            <person name="Ma J."/>
        </authorList>
    </citation>
    <scope>NUCLEOTIDE SEQUENCE [LARGE SCALE GENOMIC DNA]</scope>
    <source>
        <strain evidence="5">JCM 18324</strain>
    </source>
</reference>
<feature type="transmembrane region" description="Helical" evidence="2">
    <location>
        <begin position="269"/>
        <end position="287"/>
    </location>
</feature>
<evidence type="ECO:0000256" key="1">
    <source>
        <dbReference type="SAM" id="MobiDB-lite"/>
    </source>
</evidence>
<sequence length="297" mass="30573">MRLRNALALPSACAVAAIAATVLPAVPATADDDRPAPRAGDQGAARPADQQPTCGRDGDPDFPIRARIRGGPETVRAGSGFSRWRLEMTNTTPEQCHHLHPVVVLAGSAGPLRPEGVAVEFRDADAGRWRPVALERTEEEELVGAFDDGFRGFVVPAGRTVAVQVRFSLAATTAPGDVTVSAAVVQRKGDDGDWVGESDDYRLAVTPAEPAPPAPTASGTDPADDPGGGTKSPGADPAPRPVQSPAGRPPVPFAPDELATTGPGPAARVLAAVAVTAAGGGAALLLLSRRLRSQRRR</sequence>
<feature type="compositionally biased region" description="Pro residues" evidence="1">
    <location>
        <begin position="236"/>
        <end position="253"/>
    </location>
</feature>
<comment type="caution">
    <text evidence="4">The sequence shown here is derived from an EMBL/GenBank/DDBJ whole genome shotgun (WGS) entry which is preliminary data.</text>
</comment>
<keyword evidence="3" id="KW-0732">Signal</keyword>
<keyword evidence="2" id="KW-0472">Membrane</keyword>
<evidence type="ECO:0000256" key="2">
    <source>
        <dbReference type="SAM" id="Phobius"/>
    </source>
</evidence>
<feature type="region of interest" description="Disordered" evidence="1">
    <location>
        <begin position="28"/>
        <end position="62"/>
    </location>
</feature>
<feature type="region of interest" description="Disordered" evidence="1">
    <location>
        <begin position="205"/>
        <end position="263"/>
    </location>
</feature>
<evidence type="ECO:0000313" key="4">
    <source>
        <dbReference type="EMBL" id="GAA4769436.1"/>
    </source>
</evidence>
<name>A0ABP8ZY11_9ACTN</name>
<proteinExistence type="predicted"/>
<evidence type="ECO:0000313" key="5">
    <source>
        <dbReference type="Proteomes" id="UP001501147"/>
    </source>
</evidence>
<keyword evidence="5" id="KW-1185">Reference proteome</keyword>
<accession>A0ABP8ZY11</accession>
<protein>
    <recommendedName>
        <fullName evidence="6">Gram-positive cocci surface proteins LPxTG domain-containing protein</fullName>
    </recommendedName>
</protein>
<dbReference type="Proteomes" id="UP001501147">
    <property type="component" value="Unassembled WGS sequence"/>
</dbReference>
<keyword evidence="2" id="KW-1133">Transmembrane helix</keyword>
<organism evidence="4 5">
    <name type="scientific">Streptomyces sanyensis</name>
    <dbReference type="NCBI Taxonomy" id="568869"/>
    <lineage>
        <taxon>Bacteria</taxon>
        <taxon>Bacillati</taxon>
        <taxon>Actinomycetota</taxon>
        <taxon>Actinomycetes</taxon>
        <taxon>Kitasatosporales</taxon>
        <taxon>Streptomycetaceae</taxon>
        <taxon>Streptomyces</taxon>
    </lineage>
</organism>
<keyword evidence="2" id="KW-0812">Transmembrane</keyword>
<dbReference type="EMBL" id="BAABJV010000002">
    <property type="protein sequence ID" value="GAA4769436.1"/>
    <property type="molecule type" value="Genomic_DNA"/>
</dbReference>
<evidence type="ECO:0000256" key="3">
    <source>
        <dbReference type="SAM" id="SignalP"/>
    </source>
</evidence>
<gene>
    <name evidence="4" type="ORF">GCM10023329_15370</name>
</gene>